<evidence type="ECO:0000313" key="3">
    <source>
        <dbReference type="Proteomes" id="UP000242502"/>
    </source>
</evidence>
<dbReference type="EMBL" id="MDLC01000085">
    <property type="protein sequence ID" value="ODS22405.1"/>
    <property type="molecule type" value="Genomic_DNA"/>
</dbReference>
<evidence type="ECO:0000313" key="2">
    <source>
        <dbReference type="EMBL" id="ODS22405.1"/>
    </source>
</evidence>
<dbReference type="Pfam" id="PF09983">
    <property type="entry name" value="JetD_C"/>
    <property type="match status" value="1"/>
</dbReference>
<proteinExistence type="predicted"/>
<sequence>MFVKVFSDTKRIEKLAKPLSFLLGSTELDEQIFTHLGLVKHPQPILLSGHSAHQVIIDNHTLSLIKPYVGLRPDVITGIGSKVGSIKTVLTIENLASFNEAAEYSKNPNDLLIIYVAGNPTPSLLAAYKRILYFARPTAVLHWGDIDVGGFKIAARIAATAKQEGFALSLRQMNPLEVAKNQPIMDDKKSIDTIEKLCHEFRWHDEIVGLKKHPAFQEQENINWQPNQLQSSSN</sequence>
<evidence type="ECO:0000259" key="1">
    <source>
        <dbReference type="Pfam" id="PF09983"/>
    </source>
</evidence>
<protein>
    <recommendedName>
        <fullName evidence="1">Wadjet protein JetD C-terminal domain-containing protein</fullName>
    </recommendedName>
</protein>
<dbReference type="AlphaFoldDB" id="A0A1D2QLF8"/>
<dbReference type="STRING" id="62101.AB835_14320"/>
<gene>
    <name evidence="2" type="ORF">AB835_14320</name>
</gene>
<dbReference type="InterPro" id="IPR024534">
    <property type="entry name" value="JetD_C"/>
</dbReference>
<comment type="caution">
    <text evidence="2">The sequence shown here is derived from an EMBL/GenBank/DDBJ whole genome shotgun (WGS) entry which is preliminary data.</text>
</comment>
<reference evidence="2 3" key="1">
    <citation type="journal article" date="2016" name="Appl. Environ. Microbiol.">
        <title>Lack of Overt Genome Reduction in the Bryostatin-Producing Bryozoan Symbiont "Candidatus Endobugula sertula".</title>
        <authorList>
            <person name="Miller I.J."/>
            <person name="Vanee N."/>
            <person name="Fong S.S."/>
            <person name="Lim-Fong G.E."/>
            <person name="Kwan J.C."/>
        </authorList>
    </citation>
    <scope>NUCLEOTIDE SEQUENCE [LARGE SCALE GENOMIC DNA]</scope>
    <source>
        <strain evidence="2">AB1-4</strain>
    </source>
</reference>
<dbReference type="Proteomes" id="UP000242502">
    <property type="component" value="Unassembled WGS sequence"/>
</dbReference>
<feature type="domain" description="Wadjet protein JetD C-terminal" evidence="1">
    <location>
        <begin position="85"/>
        <end position="161"/>
    </location>
</feature>
<name>A0A1D2QLF8_9GAMM</name>
<organism evidence="2 3">
    <name type="scientific">Candidatus Endobugula sertula</name>
    <name type="common">Bugula neritina bacterial symbiont</name>
    <dbReference type="NCBI Taxonomy" id="62101"/>
    <lineage>
        <taxon>Bacteria</taxon>
        <taxon>Pseudomonadati</taxon>
        <taxon>Pseudomonadota</taxon>
        <taxon>Gammaproteobacteria</taxon>
        <taxon>Cellvibrionales</taxon>
        <taxon>Cellvibrionaceae</taxon>
        <taxon>Candidatus Endobugula</taxon>
    </lineage>
</organism>
<accession>A0A1D2QLF8</accession>